<gene>
    <name evidence="1" type="ORF">NJB1907Z4_C36440</name>
</gene>
<name>A0A9N7LWZ3_9MYCO</name>
<sequence length="76" mass="7708">MNGLAAAALGLEASGWGGVFGSQPGTGISRLSAITDRAAPVEASAVQCYWSPADIRLVAATEQPNTARADTEITFA</sequence>
<organism evidence="1 2">
    <name type="scientific">Mycobacterium pseudoshottsii</name>
    <dbReference type="NCBI Taxonomy" id="265949"/>
    <lineage>
        <taxon>Bacteria</taxon>
        <taxon>Bacillati</taxon>
        <taxon>Actinomycetota</taxon>
        <taxon>Actinomycetes</taxon>
        <taxon>Mycobacteriales</taxon>
        <taxon>Mycobacteriaceae</taxon>
        <taxon>Mycobacterium</taxon>
        <taxon>Mycobacterium ulcerans group</taxon>
    </lineage>
</organism>
<accession>A0A9N7LWZ3</accession>
<dbReference type="Proteomes" id="UP001058626">
    <property type="component" value="Chromosome"/>
</dbReference>
<evidence type="ECO:0000313" key="1">
    <source>
        <dbReference type="EMBL" id="BDN83429.1"/>
    </source>
</evidence>
<proteinExistence type="predicted"/>
<dbReference type="AlphaFoldDB" id="A0A9N7LWZ3"/>
<protein>
    <submittedName>
        <fullName evidence="1">Uncharacterized protein</fullName>
    </submittedName>
</protein>
<keyword evidence="2" id="KW-1185">Reference proteome</keyword>
<reference evidence="1" key="1">
    <citation type="submission" date="2022-06" db="EMBL/GenBank/DDBJ databases">
        <title>Complete genome sequence of Mycobacterium pseudoshottsii NJB1907-Z4.</title>
        <authorList>
            <person name="Komine T."/>
            <person name="Fukano H."/>
            <person name="Wada S."/>
        </authorList>
    </citation>
    <scope>NUCLEOTIDE SEQUENCE</scope>
    <source>
        <strain evidence="1">NJB1907-Z4</strain>
    </source>
</reference>
<dbReference type="EMBL" id="AP026367">
    <property type="protein sequence ID" value="BDN83429.1"/>
    <property type="molecule type" value="Genomic_DNA"/>
</dbReference>
<evidence type="ECO:0000313" key="2">
    <source>
        <dbReference type="Proteomes" id="UP001058626"/>
    </source>
</evidence>